<feature type="signal peptide" evidence="1">
    <location>
        <begin position="1"/>
        <end position="18"/>
    </location>
</feature>
<dbReference type="RefSeq" id="WP_153272662.1">
    <property type="nucleotide sequence ID" value="NZ_CP043499.1"/>
</dbReference>
<dbReference type="OrthoDB" id="8297061at2"/>
<organism evidence="2 3">
    <name type="scientific">Rhizobium grahamii</name>
    <dbReference type="NCBI Taxonomy" id="1120045"/>
    <lineage>
        <taxon>Bacteria</taxon>
        <taxon>Pseudomonadati</taxon>
        <taxon>Pseudomonadota</taxon>
        <taxon>Alphaproteobacteria</taxon>
        <taxon>Hyphomicrobiales</taxon>
        <taxon>Rhizobiaceae</taxon>
        <taxon>Rhizobium/Agrobacterium group</taxon>
        <taxon>Rhizobium</taxon>
    </lineage>
</organism>
<name>A0A5Q0CDW1_9HYPH</name>
<accession>A0A5Q0CDW1</accession>
<feature type="chain" id="PRO_5025058029" evidence="1">
    <location>
        <begin position="19"/>
        <end position="100"/>
    </location>
</feature>
<keyword evidence="2" id="KW-0614">Plasmid</keyword>
<protein>
    <submittedName>
        <fullName evidence="2">Uncharacterized protein</fullName>
    </submittedName>
</protein>
<dbReference type="AlphaFoldDB" id="A0A5Q0CDW1"/>
<proteinExistence type="predicted"/>
<keyword evidence="1" id="KW-0732">Signal</keyword>
<dbReference type="EMBL" id="CP043499">
    <property type="protein sequence ID" value="QFY62674.1"/>
    <property type="molecule type" value="Genomic_DNA"/>
</dbReference>
<evidence type="ECO:0000313" key="3">
    <source>
        <dbReference type="Proteomes" id="UP000326881"/>
    </source>
</evidence>
<keyword evidence="3" id="KW-1185">Reference proteome</keyword>
<gene>
    <name evidence="2" type="ORF">FZ934_20030</name>
</gene>
<evidence type="ECO:0000313" key="2">
    <source>
        <dbReference type="EMBL" id="QFY62674.1"/>
    </source>
</evidence>
<reference evidence="2 3" key="1">
    <citation type="submission" date="2019-08" db="EMBL/GenBank/DDBJ databases">
        <title>Prosopis cineraria nodule microbiome.</title>
        <authorList>
            <person name="Ali R."/>
            <person name="Chaluvadi S.R."/>
            <person name="Wang X."/>
        </authorList>
    </citation>
    <scope>NUCLEOTIDE SEQUENCE [LARGE SCALE GENOMIC DNA]</scope>
    <source>
        <strain evidence="2 3">BG7</strain>
        <plasmid evidence="2 3">unnamed</plasmid>
    </source>
</reference>
<evidence type="ECO:0000256" key="1">
    <source>
        <dbReference type="SAM" id="SignalP"/>
    </source>
</evidence>
<sequence length="100" mass="11374">MRLSVAFALAASFVCISAAEAPSEWQTYSGVRVDSDPQTQARFDRAYRHCEPQAAWQGSVQHDALLYVTALRSCMYRQGIVDRGSYSYPVNDFFDHFIDR</sequence>
<dbReference type="Proteomes" id="UP000326881">
    <property type="component" value="Plasmid unnamed"/>
</dbReference>
<geneLocation type="plasmid" evidence="2 3">
    <name>unnamed</name>
</geneLocation>
<dbReference type="KEGG" id="rgr:FZ934_20030"/>